<protein>
    <recommendedName>
        <fullName evidence="4">DUF3618 domain-containing protein</fullName>
    </recommendedName>
</protein>
<dbReference type="OrthoDB" id="4829749at2"/>
<dbReference type="KEGG" id="cga:Celgi_2713"/>
<name>F8A4G4_CELGA</name>
<proteinExistence type="predicted"/>
<keyword evidence="3" id="KW-1185">Reference proteome</keyword>
<reference evidence="3" key="1">
    <citation type="submission" date="2011-04" db="EMBL/GenBank/DDBJ databases">
        <title>Complete sequence of Cellvibrio gilvus ATCC 13127.</title>
        <authorList>
            <person name="Lucas S."/>
            <person name="Han J."/>
            <person name="Lapidus A."/>
            <person name="Cheng J.-F."/>
            <person name="Goodwin L."/>
            <person name="Pitluck S."/>
            <person name="Peters L."/>
            <person name="Munk A."/>
            <person name="Detter J.C."/>
            <person name="Han C."/>
            <person name="Tapia R."/>
            <person name="Land M."/>
            <person name="Hauser L."/>
            <person name="Kyrpides N."/>
            <person name="Ivanova N."/>
            <person name="Ovchinnikova G."/>
            <person name="Pagani I."/>
            <person name="Mead D."/>
            <person name="Brumm P."/>
            <person name="Woyke T."/>
        </authorList>
    </citation>
    <scope>NUCLEOTIDE SEQUENCE [LARGE SCALE GENOMIC DNA]</scope>
    <source>
        <strain evidence="3">ATCC 13127 / NRRL B-14078</strain>
    </source>
</reference>
<feature type="transmembrane region" description="Helical" evidence="1">
    <location>
        <begin position="83"/>
        <end position="100"/>
    </location>
</feature>
<evidence type="ECO:0000256" key="1">
    <source>
        <dbReference type="SAM" id="Phobius"/>
    </source>
</evidence>
<dbReference type="Proteomes" id="UP000000485">
    <property type="component" value="Chromosome"/>
</dbReference>
<evidence type="ECO:0008006" key="4">
    <source>
        <dbReference type="Google" id="ProtNLM"/>
    </source>
</evidence>
<evidence type="ECO:0000313" key="3">
    <source>
        <dbReference type="Proteomes" id="UP000000485"/>
    </source>
</evidence>
<gene>
    <name evidence="2" type="ordered locus">Celgi_2713</name>
</gene>
<dbReference type="AlphaFoldDB" id="F8A4G4"/>
<organism evidence="2 3">
    <name type="scientific">Cellulomonas gilvus (strain ATCC 13127 / NRRL B-14078)</name>
    <name type="common">Cellvibrio gilvus</name>
    <dbReference type="NCBI Taxonomy" id="593907"/>
    <lineage>
        <taxon>Bacteria</taxon>
        <taxon>Bacillati</taxon>
        <taxon>Actinomycetota</taxon>
        <taxon>Actinomycetes</taxon>
        <taxon>Micrococcales</taxon>
        <taxon>Cellulomonadaceae</taxon>
        <taxon>Cellulomonas</taxon>
    </lineage>
</organism>
<dbReference type="STRING" id="593907.Celgi_2713"/>
<keyword evidence="1" id="KW-0812">Transmembrane</keyword>
<sequence>MSDKTVPQDDESTTVPFTTPEILALEAQIAAQRVQLAATVDEVAARLDPRTQAQAAAASAQRLVHDAMGEDAAPADRDRARKILAGAAAGVVLVVALAIARARRH</sequence>
<dbReference type="HOGENOM" id="CLU_2231763_0_0_11"/>
<keyword evidence="1" id="KW-1133">Transmembrane helix</keyword>
<keyword evidence="1" id="KW-0472">Membrane</keyword>
<dbReference type="Pfam" id="PF12277">
    <property type="entry name" value="DUF3618"/>
    <property type="match status" value="1"/>
</dbReference>
<dbReference type="RefSeq" id="WP_013884729.1">
    <property type="nucleotide sequence ID" value="NC_015671.1"/>
</dbReference>
<dbReference type="EMBL" id="CP002665">
    <property type="protein sequence ID" value="AEI13212.1"/>
    <property type="molecule type" value="Genomic_DNA"/>
</dbReference>
<dbReference type="InterPro" id="IPR022062">
    <property type="entry name" value="DUF3618"/>
</dbReference>
<evidence type="ECO:0000313" key="2">
    <source>
        <dbReference type="EMBL" id="AEI13212.1"/>
    </source>
</evidence>
<accession>F8A4G4</accession>